<dbReference type="AlphaFoldDB" id="A0A9P9D6Y6"/>
<keyword evidence="3" id="KW-0472">Membrane</keyword>
<evidence type="ECO:0000259" key="5">
    <source>
        <dbReference type="PROSITE" id="PS51767"/>
    </source>
</evidence>
<dbReference type="OrthoDB" id="4074350at2759"/>
<organism evidence="6 7">
    <name type="scientific">Dendryphion nanum</name>
    <dbReference type="NCBI Taxonomy" id="256645"/>
    <lineage>
        <taxon>Eukaryota</taxon>
        <taxon>Fungi</taxon>
        <taxon>Dikarya</taxon>
        <taxon>Ascomycota</taxon>
        <taxon>Pezizomycotina</taxon>
        <taxon>Dothideomycetes</taxon>
        <taxon>Pleosporomycetidae</taxon>
        <taxon>Pleosporales</taxon>
        <taxon>Torulaceae</taxon>
        <taxon>Dendryphion</taxon>
    </lineage>
</organism>
<evidence type="ECO:0000256" key="3">
    <source>
        <dbReference type="SAM" id="Phobius"/>
    </source>
</evidence>
<reference evidence="6" key="1">
    <citation type="journal article" date="2021" name="Nat. Commun.">
        <title>Genetic determinants of endophytism in the Arabidopsis root mycobiome.</title>
        <authorList>
            <person name="Mesny F."/>
            <person name="Miyauchi S."/>
            <person name="Thiergart T."/>
            <person name="Pickel B."/>
            <person name="Atanasova L."/>
            <person name="Karlsson M."/>
            <person name="Huettel B."/>
            <person name="Barry K.W."/>
            <person name="Haridas S."/>
            <person name="Chen C."/>
            <person name="Bauer D."/>
            <person name="Andreopoulos W."/>
            <person name="Pangilinan J."/>
            <person name="LaButti K."/>
            <person name="Riley R."/>
            <person name="Lipzen A."/>
            <person name="Clum A."/>
            <person name="Drula E."/>
            <person name="Henrissat B."/>
            <person name="Kohler A."/>
            <person name="Grigoriev I.V."/>
            <person name="Martin F.M."/>
            <person name="Hacquard S."/>
        </authorList>
    </citation>
    <scope>NUCLEOTIDE SEQUENCE</scope>
    <source>
        <strain evidence="6">MPI-CAGE-CH-0243</strain>
    </source>
</reference>
<feature type="chain" id="PRO_5040314173" evidence="4">
    <location>
        <begin position="24"/>
        <end position="624"/>
    </location>
</feature>
<dbReference type="PRINTS" id="PR00792">
    <property type="entry name" value="PEPSIN"/>
</dbReference>
<feature type="compositionally biased region" description="Basic and acidic residues" evidence="2">
    <location>
        <begin position="557"/>
        <end position="571"/>
    </location>
</feature>
<dbReference type="Gene3D" id="2.40.70.10">
    <property type="entry name" value="Acid Proteases"/>
    <property type="match status" value="2"/>
</dbReference>
<keyword evidence="7" id="KW-1185">Reference proteome</keyword>
<dbReference type="PANTHER" id="PTHR47966">
    <property type="entry name" value="BETA-SITE APP-CLEAVING ENZYME, ISOFORM A-RELATED"/>
    <property type="match status" value="1"/>
</dbReference>
<feature type="signal peptide" evidence="4">
    <location>
        <begin position="1"/>
        <end position="23"/>
    </location>
</feature>
<dbReference type="Proteomes" id="UP000700596">
    <property type="component" value="Unassembled WGS sequence"/>
</dbReference>
<dbReference type="GO" id="GO:0000324">
    <property type="term" value="C:fungal-type vacuole"/>
    <property type="evidence" value="ECO:0007669"/>
    <property type="project" value="TreeGrafter"/>
</dbReference>
<dbReference type="InterPro" id="IPR001461">
    <property type="entry name" value="Aspartic_peptidase_A1"/>
</dbReference>
<feature type="region of interest" description="Disordered" evidence="2">
    <location>
        <begin position="557"/>
        <end position="624"/>
    </location>
</feature>
<sequence length="624" mass="67917">MNAFGRRFLGVLSLVFLFLRVGALSLIDGRSLGQDIGQHEDTFEKRQERNRTIPAPIIASVSQYWEGNDGPWSSFTIQVGNRPQELRVFPSTSSTSTWVVYDVGCPRDAPNNCAESRGRTFNPNNSLTWVPNSIFNLEVDTFSDLKVFGDFGFDSVTLGYSGSGGPKVDHGIVAGIGDTTYTWLGVLGLNPRPTNFSTFLNNPQTSFIQALKNQNSIPSLSWAYTAGAPYRLNKIFGSLVLGGYDTARFRVPASSSPDLTFSLYTDISRDLLVGISSISTSNTTSSTSETALLKDSIFASIDSTIPYLWLPLSVCQAFEAAFGLVWNSTSQLYTLNSTQHETLVKLNPSVTFTLSPSLPASSPGGSVSIVLPYSAFNLNTSWPFANPWSHYFPLKRAANDSQYVLGRTFLQEAYLIADYERGNFSVWPCSWDANTNNAKVATIRSINDTSNFGGNTNNNNTGGSNNSGLGTGAIAGIAVGAVVGIIAIGIGLFFWRRRRRQTAARSRDGATYNLDTLAAVPEFPRKDHDPGEELDSSIKHELAGHNKFGVFEAPDRPKFEMENTSKPHEAGGEEEQVYEMEGNGDFPPRIVVEPPTAIEPPPNGGFPSPVSPETDLNKTKRNPG</sequence>
<dbReference type="InterPro" id="IPR034164">
    <property type="entry name" value="Pepsin-like_dom"/>
</dbReference>
<dbReference type="InterPro" id="IPR033121">
    <property type="entry name" value="PEPTIDASE_A1"/>
</dbReference>
<accession>A0A9P9D6Y6</accession>
<keyword evidence="3" id="KW-0812">Transmembrane</keyword>
<evidence type="ECO:0000256" key="4">
    <source>
        <dbReference type="SAM" id="SignalP"/>
    </source>
</evidence>
<keyword evidence="4" id="KW-0732">Signal</keyword>
<dbReference type="Pfam" id="PF00026">
    <property type="entry name" value="Asp"/>
    <property type="match status" value="1"/>
</dbReference>
<evidence type="ECO:0000256" key="1">
    <source>
        <dbReference type="ARBA" id="ARBA00007447"/>
    </source>
</evidence>
<feature type="domain" description="Peptidase A1" evidence="5">
    <location>
        <begin position="73"/>
        <end position="427"/>
    </location>
</feature>
<comment type="caution">
    <text evidence="6">The sequence shown here is derived from an EMBL/GenBank/DDBJ whole genome shotgun (WGS) entry which is preliminary data.</text>
</comment>
<name>A0A9P9D6Y6_9PLEO</name>
<feature type="transmembrane region" description="Helical" evidence="3">
    <location>
        <begin position="473"/>
        <end position="495"/>
    </location>
</feature>
<dbReference type="PROSITE" id="PS51767">
    <property type="entry name" value="PEPTIDASE_A1"/>
    <property type="match status" value="1"/>
</dbReference>
<dbReference type="PANTHER" id="PTHR47966:SF51">
    <property type="entry name" value="BETA-SITE APP-CLEAVING ENZYME, ISOFORM A-RELATED"/>
    <property type="match status" value="1"/>
</dbReference>
<keyword evidence="3" id="KW-1133">Transmembrane helix</keyword>
<evidence type="ECO:0000313" key="7">
    <source>
        <dbReference type="Proteomes" id="UP000700596"/>
    </source>
</evidence>
<evidence type="ECO:0000313" key="6">
    <source>
        <dbReference type="EMBL" id="KAH7113796.1"/>
    </source>
</evidence>
<dbReference type="CDD" id="cd05471">
    <property type="entry name" value="pepsin_like"/>
    <property type="match status" value="1"/>
</dbReference>
<dbReference type="GO" id="GO:0006508">
    <property type="term" value="P:proteolysis"/>
    <property type="evidence" value="ECO:0007669"/>
    <property type="project" value="InterPro"/>
</dbReference>
<dbReference type="EMBL" id="JAGMWT010000018">
    <property type="protein sequence ID" value="KAH7113796.1"/>
    <property type="molecule type" value="Genomic_DNA"/>
</dbReference>
<protein>
    <submittedName>
        <fullName evidence="6">Aspartic peptidase domain-containing protein</fullName>
    </submittedName>
</protein>
<proteinExistence type="inferred from homology"/>
<comment type="similarity">
    <text evidence="1">Belongs to the peptidase A1 family.</text>
</comment>
<dbReference type="GO" id="GO:0004190">
    <property type="term" value="F:aspartic-type endopeptidase activity"/>
    <property type="evidence" value="ECO:0007669"/>
    <property type="project" value="InterPro"/>
</dbReference>
<dbReference type="SUPFAM" id="SSF50630">
    <property type="entry name" value="Acid proteases"/>
    <property type="match status" value="1"/>
</dbReference>
<gene>
    <name evidence="6" type="ORF">B0J11DRAFT_140278</name>
</gene>
<evidence type="ECO:0000256" key="2">
    <source>
        <dbReference type="SAM" id="MobiDB-lite"/>
    </source>
</evidence>
<dbReference type="InterPro" id="IPR021109">
    <property type="entry name" value="Peptidase_aspartic_dom_sf"/>
</dbReference>